<keyword evidence="1" id="KW-0489">Methyltransferase</keyword>
<organism evidence="1 2">
    <name type="scientific">Scytonema millei VB511283</name>
    <dbReference type="NCBI Taxonomy" id="1245923"/>
    <lineage>
        <taxon>Bacteria</taxon>
        <taxon>Bacillati</taxon>
        <taxon>Cyanobacteriota</taxon>
        <taxon>Cyanophyceae</taxon>
        <taxon>Nostocales</taxon>
        <taxon>Scytonemataceae</taxon>
        <taxon>Scytonema</taxon>
    </lineage>
</organism>
<evidence type="ECO:0000313" key="2">
    <source>
        <dbReference type="Proteomes" id="UP000031532"/>
    </source>
</evidence>
<reference evidence="1 2" key="1">
    <citation type="journal article" date="2015" name="Genome Announc.">
        <title>Draft Genome Sequence of the Terrestrial Cyanobacterium Scytonema millei VB511283, Isolated from Eastern India.</title>
        <authorList>
            <person name="Sen D."/>
            <person name="Chandrababunaidu M.M."/>
            <person name="Singh D."/>
            <person name="Sanghi N."/>
            <person name="Ghorai A."/>
            <person name="Mishra G.P."/>
            <person name="Madduluri M."/>
            <person name="Adhikary S.P."/>
            <person name="Tripathy S."/>
        </authorList>
    </citation>
    <scope>NUCLEOTIDE SEQUENCE [LARGE SCALE GENOMIC DNA]</scope>
    <source>
        <strain evidence="1 2">VB511283</strain>
    </source>
</reference>
<protein>
    <submittedName>
        <fullName evidence="1">SAM-dependent methyltransferase</fullName>
    </submittedName>
</protein>
<dbReference type="Proteomes" id="UP000031532">
    <property type="component" value="Unassembled WGS sequence"/>
</dbReference>
<keyword evidence="1" id="KW-0808">Transferase</keyword>
<dbReference type="RefSeq" id="WP_039713456.1">
    <property type="nucleotide sequence ID" value="NZ_JTJC03000003.1"/>
</dbReference>
<gene>
    <name evidence="1" type="ORF">QH73_0012895</name>
</gene>
<proteinExistence type="predicted"/>
<name>A0A9X5E7R0_9CYAN</name>
<dbReference type="InterPro" id="IPR029063">
    <property type="entry name" value="SAM-dependent_MTases_sf"/>
</dbReference>
<comment type="caution">
    <text evidence="1">The sequence shown here is derived from an EMBL/GenBank/DDBJ whole genome shotgun (WGS) entry which is preliminary data.</text>
</comment>
<dbReference type="GO" id="GO:0032259">
    <property type="term" value="P:methylation"/>
    <property type="evidence" value="ECO:0007669"/>
    <property type="project" value="UniProtKB-KW"/>
</dbReference>
<dbReference type="OrthoDB" id="9787807at2"/>
<accession>A0A9X5E7R0</accession>
<dbReference type="SUPFAM" id="SSF53335">
    <property type="entry name" value="S-adenosyl-L-methionine-dependent methyltransferases"/>
    <property type="match status" value="1"/>
</dbReference>
<dbReference type="Gene3D" id="3.40.50.150">
    <property type="entry name" value="Vaccinia Virus protein VP39"/>
    <property type="match status" value="1"/>
</dbReference>
<dbReference type="GO" id="GO:0008168">
    <property type="term" value="F:methyltransferase activity"/>
    <property type="evidence" value="ECO:0007669"/>
    <property type="project" value="UniProtKB-KW"/>
</dbReference>
<dbReference type="AlphaFoldDB" id="A0A9X5E7R0"/>
<evidence type="ECO:0000313" key="1">
    <source>
        <dbReference type="EMBL" id="NHC35547.1"/>
    </source>
</evidence>
<sequence length="229" mass="26194">MTFKLENVVPWGRSMQEYVRMFDLKPNELKLNILDCGGGPASFNAEMTQQGYSVISGDPIYQFTAAEIARRVQETYQTIIDGTKIHYDRFVWQEIQSPEELGKIRLAAMNKFIADFPLGLQQGRYVTDELPHLSFHSHQFDLALCSHFLFTYSDNLSLDFHIAAISEMCRVAKEVRIFPLLVQFSGGISPWLQPVIDEMQKQGCKVEIKQVAYQFQKGGDRLLTVTSDQ</sequence>
<dbReference type="EMBL" id="JTJC03000003">
    <property type="protein sequence ID" value="NHC35547.1"/>
    <property type="molecule type" value="Genomic_DNA"/>
</dbReference>
<keyword evidence="2" id="KW-1185">Reference proteome</keyword>